<dbReference type="PANTHER" id="PTHR28657:SF10">
    <property type="entry name" value="INDOLEAMINE 2,3-DIOXYGENASE"/>
    <property type="match status" value="1"/>
</dbReference>
<keyword evidence="5" id="KW-0223">Dioxygenase</keyword>
<dbReference type="FunFam" id="1.20.58.480:FF:000004">
    <property type="entry name" value="Indoleamine 2,3-dioxygenase subfamily"/>
    <property type="match status" value="1"/>
</dbReference>
<name>A0A8T9CDP6_9HELO</name>
<dbReference type="GO" id="GO:0020037">
    <property type="term" value="F:heme binding"/>
    <property type="evidence" value="ECO:0007669"/>
    <property type="project" value="UniProtKB-UniRule"/>
</dbReference>
<accession>A0A8T9CDP6</accession>
<protein>
    <recommendedName>
        <fullName evidence="5">Indoleamine 2,3-dioxygenase</fullName>
        <ecNumber evidence="5">1.13.11.52</ecNumber>
    </recommendedName>
</protein>
<keyword evidence="4 5" id="KW-0349">Heme</keyword>
<dbReference type="GO" id="GO:0046872">
    <property type="term" value="F:metal ion binding"/>
    <property type="evidence" value="ECO:0007669"/>
    <property type="project" value="UniProtKB-UniRule"/>
</dbReference>
<comment type="function">
    <text evidence="5">Produces N-formyl-kynurenine through the oxidation of tryptophan.</text>
</comment>
<feature type="binding site" description="proximal binding residue" evidence="4">
    <location>
        <position position="357"/>
    </location>
    <ligand>
        <name>heme b</name>
        <dbReference type="ChEBI" id="CHEBI:60344"/>
    </ligand>
    <ligandPart>
        <name>Fe</name>
        <dbReference type="ChEBI" id="CHEBI:18248"/>
    </ligandPart>
</feature>
<gene>
    <name evidence="6" type="primary">BNA2_0</name>
    <name evidence="6" type="ORF">LSUE1_G001135</name>
</gene>
<dbReference type="GO" id="GO:0019441">
    <property type="term" value="P:L-tryptophan catabolic process to kynurenine"/>
    <property type="evidence" value="ECO:0007669"/>
    <property type="project" value="UniProtKB-UniRule"/>
</dbReference>
<proteinExistence type="inferred from homology"/>
<evidence type="ECO:0000256" key="1">
    <source>
        <dbReference type="ARBA" id="ARBA00007119"/>
    </source>
</evidence>
<keyword evidence="7" id="KW-1185">Reference proteome</keyword>
<dbReference type="GO" id="GO:0033754">
    <property type="term" value="F:indoleamine 2,3-dioxygenase activity"/>
    <property type="evidence" value="ECO:0007669"/>
    <property type="project" value="UniProtKB-EC"/>
</dbReference>
<evidence type="ECO:0000256" key="3">
    <source>
        <dbReference type="ARBA" id="ARBA00023004"/>
    </source>
</evidence>
<reference evidence="6 7" key="1">
    <citation type="submission" date="2018-05" db="EMBL/GenBank/DDBJ databases">
        <title>Genome sequencing and assembly of the regulated plant pathogen Lachnellula willkommii and related sister species for the development of diagnostic species identification markers.</title>
        <authorList>
            <person name="Giroux E."/>
            <person name="Bilodeau G."/>
        </authorList>
    </citation>
    <scope>NUCLEOTIDE SEQUENCE [LARGE SCALE GENOMIC DNA]</scope>
    <source>
        <strain evidence="6 7">CBS 268.59</strain>
    </source>
</reference>
<dbReference type="PROSITE" id="PS00876">
    <property type="entry name" value="IDO_1"/>
    <property type="match status" value="1"/>
</dbReference>
<dbReference type="Gene3D" id="1.20.58.480">
    <property type="match status" value="1"/>
</dbReference>
<organism evidence="6 7">
    <name type="scientific">Lachnellula suecica</name>
    <dbReference type="NCBI Taxonomy" id="602035"/>
    <lineage>
        <taxon>Eukaryota</taxon>
        <taxon>Fungi</taxon>
        <taxon>Dikarya</taxon>
        <taxon>Ascomycota</taxon>
        <taxon>Pezizomycotina</taxon>
        <taxon>Leotiomycetes</taxon>
        <taxon>Helotiales</taxon>
        <taxon>Lachnaceae</taxon>
        <taxon>Lachnellula</taxon>
    </lineage>
</organism>
<evidence type="ECO:0000313" key="7">
    <source>
        <dbReference type="Proteomes" id="UP000469558"/>
    </source>
</evidence>
<dbReference type="EC" id="1.13.11.52" evidence="5"/>
<evidence type="ECO:0000313" key="6">
    <source>
        <dbReference type="EMBL" id="TVY83708.1"/>
    </source>
</evidence>
<dbReference type="GO" id="GO:0005737">
    <property type="term" value="C:cytoplasm"/>
    <property type="evidence" value="ECO:0007669"/>
    <property type="project" value="TreeGrafter"/>
</dbReference>
<keyword evidence="5" id="KW-0560">Oxidoreductase</keyword>
<dbReference type="AlphaFoldDB" id="A0A8T9CDP6"/>
<dbReference type="OrthoDB" id="540174at2759"/>
<comment type="similarity">
    <text evidence="1 5">Belongs to the indoleamine 2,3-dioxygenase family.</text>
</comment>
<sequence>MPHNTSTMMPPLEVNLEPFGVSRNGFLPKELPLQRLCDQYYESWEVIMDQLPSLLTAASFRIKVDDLRVLSPSRLSSTREWQRAYLILSFFTHSYIWEAGGPSQRLPSAISVPFLEVASKLGLPPTATYAGLNLWNFSSLSPDASLSEMENLKVLHTFTGSRDEEWFYLVSVAMESQGAEIIPVMLKAMDAAQSDKPEVVTAALQKFALCVKEIGVLLKRMNEECRPDFFYNQIRPFLAGSKNMLHAGLPNGVFYDEGEGEGEWRQYSGGSNAQSSMIQFLDIVLGVEHTLTGASKGSKPGFLHEMRNYMPGSHRQFLQHMESIANIRQYAETTAATEVSEAYNQAVEEMSRFRDIHIQIVTRYIITPSRQQVPPSTSGMNLAIASTNADTKGLHGTGGTELLPFLRQSRDETKQAALE</sequence>
<dbReference type="InterPro" id="IPR037217">
    <property type="entry name" value="Trp/Indoleamine_2_3_dOase-like"/>
</dbReference>
<dbReference type="Proteomes" id="UP000469558">
    <property type="component" value="Unassembled WGS sequence"/>
</dbReference>
<dbReference type="PANTHER" id="PTHR28657">
    <property type="entry name" value="INDOLEAMINE 2,3-DIOXYGENASE"/>
    <property type="match status" value="1"/>
</dbReference>
<dbReference type="SUPFAM" id="SSF140959">
    <property type="entry name" value="Indolic compounds 2,3-dioxygenase-like"/>
    <property type="match status" value="1"/>
</dbReference>
<dbReference type="Pfam" id="PF01231">
    <property type="entry name" value="IDO"/>
    <property type="match status" value="1"/>
</dbReference>
<comment type="caution">
    <text evidence="6">The sequence shown here is derived from an EMBL/GenBank/DDBJ whole genome shotgun (WGS) entry which is preliminary data.</text>
</comment>
<dbReference type="GO" id="GO:0034354">
    <property type="term" value="P:'de novo' NAD+ biosynthetic process from L-tryptophan"/>
    <property type="evidence" value="ECO:0007669"/>
    <property type="project" value="TreeGrafter"/>
</dbReference>
<comment type="catalytic activity">
    <reaction evidence="5">
        <text>L-tryptophan + O2 = N-formyl-L-kynurenine</text>
        <dbReference type="Rhea" id="RHEA:24536"/>
        <dbReference type="ChEBI" id="CHEBI:15379"/>
        <dbReference type="ChEBI" id="CHEBI:57912"/>
        <dbReference type="ChEBI" id="CHEBI:58629"/>
    </reaction>
</comment>
<keyword evidence="3 4" id="KW-0408">Iron</keyword>
<evidence type="ECO:0000256" key="2">
    <source>
        <dbReference type="ARBA" id="ARBA00022723"/>
    </source>
</evidence>
<dbReference type="InterPro" id="IPR000898">
    <property type="entry name" value="Indolamine_dOase"/>
</dbReference>
<evidence type="ECO:0000256" key="5">
    <source>
        <dbReference type="RuleBase" id="RU369119"/>
    </source>
</evidence>
<evidence type="ECO:0000256" key="4">
    <source>
        <dbReference type="PIRSR" id="PIRSR600898-1"/>
    </source>
</evidence>
<keyword evidence="2 4" id="KW-0479">Metal-binding</keyword>
<dbReference type="EMBL" id="QGMK01000162">
    <property type="protein sequence ID" value="TVY83708.1"/>
    <property type="molecule type" value="Genomic_DNA"/>
</dbReference>